<keyword evidence="4" id="KW-1185">Reference proteome</keyword>
<reference evidence="3" key="1">
    <citation type="journal article" date="2019" name="bioRxiv">
        <title>The Genome of the Zebra Mussel, Dreissena polymorpha: A Resource for Invasive Species Research.</title>
        <authorList>
            <person name="McCartney M.A."/>
            <person name="Auch B."/>
            <person name="Kono T."/>
            <person name="Mallez S."/>
            <person name="Zhang Y."/>
            <person name="Obille A."/>
            <person name="Becker A."/>
            <person name="Abrahante J.E."/>
            <person name="Garbe J."/>
            <person name="Badalamenti J.P."/>
            <person name="Herman A."/>
            <person name="Mangelson H."/>
            <person name="Liachko I."/>
            <person name="Sullivan S."/>
            <person name="Sone E.D."/>
            <person name="Koren S."/>
            <person name="Silverstein K.A.T."/>
            <person name="Beckman K.B."/>
            <person name="Gohl D.M."/>
        </authorList>
    </citation>
    <scope>NUCLEOTIDE SEQUENCE</scope>
    <source>
        <strain evidence="3">Duluth1</strain>
        <tissue evidence="3">Whole animal</tissue>
    </source>
</reference>
<feature type="signal peptide" evidence="1">
    <location>
        <begin position="1"/>
        <end position="19"/>
    </location>
</feature>
<dbReference type="Pfam" id="PF00188">
    <property type="entry name" value="CAP"/>
    <property type="match status" value="1"/>
</dbReference>
<dbReference type="InterPro" id="IPR001283">
    <property type="entry name" value="CRISP-related"/>
</dbReference>
<evidence type="ECO:0000313" key="4">
    <source>
        <dbReference type="Proteomes" id="UP000828390"/>
    </source>
</evidence>
<comment type="caution">
    <text evidence="3">The sequence shown here is derived from an EMBL/GenBank/DDBJ whole genome shotgun (WGS) entry which is preliminary data.</text>
</comment>
<dbReference type="PANTHER" id="PTHR10334">
    <property type="entry name" value="CYSTEINE-RICH SECRETORY PROTEIN-RELATED"/>
    <property type="match status" value="1"/>
</dbReference>
<keyword evidence="1" id="KW-0732">Signal</keyword>
<name>A0A9D4DNZ7_DREPO</name>
<dbReference type="Proteomes" id="UP000828390">
    <property type="component" value="Unassembled WGS sequence"/>
</dbReference>
<accession>A0A9D4DNZ7</accession>
<proteinExistence type="predicted"/>
<evidence type="ECO:0000256" key="1">
    <source>
        <dbReference type="SAM" id="SignalP"/>
    </source>
</evidence>
<dbReference type="InterPro" id="IPR014044">
    <property type="entry name" value="CAP_dom"/>
</dbReference>
<dbReference type="SMART" id="SM00198">
    <property type="entry name" value="SCP"/>
    <property type="match status" value="1"/>
</dbReference>
<dbReference type="InterPro" id="IPR035940">
    <property type="entry name" value="CAP_sf"/>
</dbReference>
<protein>
    <recommendedName>
        <fullName evidence="2">SCP domain-containing protein</fullName>
    </recommendedName>
</protein>
<feature type="domain" description="SCP" evidence="2">
    <location>
        <begin position="77"/>
        <end position="212"/>
    </location>
</feature>
<gene>
    <name evidence="3" type="ORF">DPMN_186603</name>
</gene>
<evidence type="ECO:0000259" key="2">
    <source>
        <dbReference type="SMART" id="SM00198"/>
    </source>
</evidence>
<dbReference type="SUPFAM" id="SSF55797">
    <property type="entry name" value="PR-1-like"/>
    <property type="match status" value="1"/>
</dbReference>
<feature type="chain" id="PRO_5039439698" description="SCP domain-containing protein" evidence="1">
    <location>
        <begin position="20"/>
        <end position="426"/>
    </location>
</feature>
<evidence type="ECO:0000313" key="3">
    <source>
        <dbReference type="EMBL" id="KAH3751995.1"/>
    </source>
</evidence>
<sequence length="426" mass="46415">MDDFRWICVMVLFTGLVESQVPPNLSCYSPRPFSPSCIDKYAAFPGHLNCEYGPFSGRPLHTNDTGTYFVMETSIHVEQAQIAYLHNKIRARVSPTASDMTKLKENSGLGSTAERFARRCTADSTWYQRAMPGGFLVGQNHLYSNTALTWTDVIRKWESENTTFVYGSTGNNPSLVGNYTQIVSSETSSVGCGSAQCSGFYLYICLYAPMLDPVRINKPYKKSNKSCDDCPGKCNGTLCDYGGLICLSGSKLNMTTFRCDCVSTVRPGTYNDSVCFLNCINNTDSDPDCSGSLIGTCGKNIDTMFRCPWMCNVCPYSDRNWNPILISKMPWEKGLPDCTTTPPPTTTTTTTTTTATTLTASTSRVTQTSAGHSFATSPAIPAIAGSSVATRHNSNAQLQNGGIAVAFASELYIGCTIIMMLNRFTS</sequence>
<reference evidence="3" key="2">
    <citation type="submission" date="2020-11" db="EMBL/GenBank/DDBJ databases">
        <authorList>
            <person name="McCartney M.A."/>
            <person name="Auch B."/>
            <person name="Kono T."/>
            <person name="Mallez S."/>
            <person name="Becker A."/>
            <person name="Gohl D.M."/>
            <person name="Silverstein K.A.T."/>
            <person name="Koren S."/>
            <person name="Bechman K.B."/>
            <person name="Herman A."/>
            <person name="Abrahante J.E."/>
            <person name="Garbe J."/>
        </authorList>
    </citation>
    <scope>NUCLEOTIDE SEQUENCE</scope>
    <source>
        <strain evidence="3">Duluth1</strain>
        <tissue evidence="3">Whole animal</tissue>
    </source>
</reference>
<dbReference type="Gene3D" id="3.40.33.10">
    <property type="entry name" value="CAP"/>
    <property type="match status" value="1"/>
</dbReference>
<organism evidence="3 4">
    <name type="scientific">Dreissena polymorpha</name>
    <name type="common">Zebra mussel</name>
    <name type="synonym">Mytilus polymorpha</name>
    <dbReference type="NCBI Taxonomy" id="45954"/>
    <lineage>
        <taxon>Eukaryota</taxon>
        <taxon>Metazoa</taxon>
        <taxon>Spiralia</taxon>
        <taxon>Lophotrochozoa</taxon>
        <taxon>Mollusca</taxon>
        <taxon>Bivalvia</taxon>
        <taxon>Autobranchia</taxon>
        <taxon>Heteroconchia</taxon>
        <taxon>Euheterodonta</taxon>
        <taxon>Imparidentia</taxon>
        <taxon>Neoheterodontei</taxon>
        <taxon>Myida</taxon>
        <taxon>Dreissenoidea</taxon>
        <taxon>Dreissenidae</taxon>
        <taxon>Dreissena</taxon>
    </lineage>
</organism>
<dbReference type="EMBL" id="JAIWYP010000010">
    <property type="protein sequence ID" value="KAH3751995.1"/>
    <property type="molecule type" value="Genomic_DNA"/>
</dbReference>
<dbReference type="AlphaFoldDB" id="A0A9D4DNZ7"/>